<accession>A0A6J5MJ14</accession>
<organism evidence="2">
    <name type="scientific">uncultured Caudovirales phage</name>
    <dbReference type="NCBI Taxonomy" id="2100421"/>
    <lineage>
        <taxon>Viruses</taxon>
        <taxon>Duplodnaviria</taxon>
        <taxon>Heunggongvirae</taxon>
        <taxon>Uroviricota</taxon>
        <taxon>Caudoviricetes</taxon>
        <taxon>Peduoviridae</taxon>
        <taxon>Maltschvirus</taxon>
        <taxon>Maltschvirus maltsch</taxon>
    </lineage>
</organism>
<dbReference type="EMBL" id="LR797155">
    <property type="protein sequence ID" value="CAB4189897.1"/>
    <property type="molecule type" value="Genomic_DNA"/>
</dbReference>
<feature type="region of interest" description="Disordered" evidence="1">
    <location>
        <begin position="165"/>
        <end position="190"/>
    </location>
</feature>
<proteinExistence type="predicted"/>
<name>A0A6J5MJ14_9CAUD</name>
<gene>
    <name evidence="3" type="ORF">UFOVP1207_33</name>
    <name evidence="2" type="ORF">UFOVP474_37</name>
</gene>
<dbReference type="EMBL" id="LR796445">
    <property type="protein sequence ID" value="CAB4145737.1"/>
    <property type="molecule type" value="Genomic_DNA"/>
</dbReference>
<evidence type="ECO:0000313" key="3">
    <source>
        <dbReference type="EMBL" id="CAB4189897.1"/>
    </source>
</evidence>
<evidence type="ECO:0000256" key="1">
    <source>
        <dbReference type="SAM" id="MobiDB-lite"/>
    </source>
</evidence>
<protein>
    <submittedName>
        <fullName evidence="2">Uncharacterized protein</fullName>
    </submittedName>
</protein>
<feature type="compositionally biased region" description="Low complexity" evidence="1">
    <location>
        <begin position="169"/>
        <end position="184"/>
    </location>
</feature>
<evidence type="ECO:0000313" key="2">
    <source>
        <dbReference type="EMBL" id="CAB4145737.1"/>
    </source>
</evidence>
<sequence length="393" mass="41530">MATTNPFDVGNTNAPANQAKTFQAVTSQVDKPTETVSGQLQGIMAQDNPLMQQARTQATQGMAARGLVNSSINQGAGVAAMLDRAIPIATADANTFSNRALTNTNNQNTVGMSNTQAANQFGLLGNQQAFTAAQSQLDRAQQTALTDKSVEATANLAKAQQNFDAAQNSLSREQQTSLQTSQQTFAAGQSALDRTQQTDLANAAQASQATQAEKDRAAQLMLADKSITATQALEKSRQEATAAQAELDRSQQTTLATAQQTFAGTQAALDRANQVALADKSIAATTALETARQNFVSSQAELDRIQQTDIQTNANVARMKELGFQYDQDKAKIPAAFAAQISNTTMLGVESIRASTLTSAAQTTAITNLISYANAQITWANKFYGANVPPLTP</sequence>
<reference evidence="2" key="1">
    <citation type="submission" date="2020-04" db="EMBL/GenBank/DDBJ databases">
        <authorList>
            <person name="Chiriac C."/>
            <person name="Salcher M."/>
            <person name="Ghai R."/>
            <person name="Kavagutti S V."/>
        </authorList>
    </citation>
    <scope>NUCLEOTIDE SEQUENCE</scope>
</reference>